<proteinExistence type="predicted"/>
<feature type="signal peptide" evidence="2">
    <location>
        <begin position="1"/>
        <end position="31"/>
    </location>
</feature>
<evidence type="ECO:0000313" key="4">
    <source>
        <dbReference type="Proteomes" id="UP000334019"/>
    </source>
</evidence>
<evidence type="ECO:0000313" key="3">
    <source>
        <dbReference type="EMBL" id="QGG95779.1"/>
    </source>
</evidence>
<organism evidence="3 4">
    <name type="scientific">Actinomarinicola tropica</name>
    <dbReference type="NCBI Taxonomy" id="2789776"/>
    <lineage>
        <taxon>Bacteria</taxon>
        <taxon>Bacillati</taxon>
        <taxon>Actinomycetota</taxon>
        <taxon>Acidimicrobiia</taxon>
        <taxon>Acidimicrobiales</taxon>
        <taxon>Iamiaceae</taxon>
        <taxon>Actinomarinicola</taxon>
    </lineage>
</organism>
<feature type="region of interest" description="Disordered" evidence="1">
    <location>
        <begin position="52"/>
        <end position="81"/>
    </location>
</feature>
<gene>
    <name evidence="3" type="ORF">GH723_12105</name>
</gene>
<dbReference type="Proteomes" id="UP000334019">
    <property type="component" value="Chromosome"/>
</dbReference>
<dbReference type="PROSITE" id="PS51257">
    <property type="entry name" value="PROKAR_LIPOPROTEIN"/>
    <property type="match status" value="1"/>
</dbReference>
<sequence>MNPYRQTSDSTRTWRGRAVAVLACLAIVAGACGGDDGEEAGNLADLLGNEDAEGAEASATDDSSSGGGSEEGADGDAPMVAGELDDWAAPDDALLVDPGEDVSVEVALADETRVVSQSAVRSVSGDHTYVLDADAAASVEPGSVLLVPGTALRRVVDVRDQGGTVEVTTEFAALTDAFDEADISWDVELPVDERYQTDPDATGAALDQPVGMGVTLADGTTRQVAWSRAEGADLPLQWTYSENGFTYVFALGVGAEHLDVRVQVTRDAGGGVALAYVAEGQVRMPRSSGDIQIRGGELSAASIQQRGLEGDVELTMSAAGAGTAPIDFEMPGIWFKYIVPIGPIPLTIDINARIIGDVEIPAEASAQGEARYTFGGDMGFELSGGSVEAAVRMPDMGLVPQPADSAAMFGNYVNAEFGLAFPHMSVSLFDQGIVPRIFPGMILGSRLQWGPLCKSAYVNLVVQGSYDFKILGVNLLSGDTTDLIAPKRIDAEGDSCEG</sequence>
<name>A0A5Q2RG25_9ACTN</name>
<keyword evidence="2" id="KW-0732">Signal</keyword>
<feature type="compositionally biased region" description="Low complexity" evidence="1">
    <location>
        <begin position="55"/>
        <end position="64"/>
    </location>
</feature>
<keyword evidence="4" id="KW-1185">Reference proteome</keyword>
<reference evidence="3 4" key="1">
    <citation type="submission" date="2019-11" db="EMBL/GenBank/DDBJ databases">
        <authorList>
            <person name="He Y."/>
        </authorList>
    </citation>
    <scope>NUCLEOTIDE SEQUENCE [LARGE SCALE GENOMIC DNA]</scope>
    <source>
        <strain evidence="3 4">SCSIO 58843</strain>
    </source>
</reference>
<dbReference type="EMBL" id="CP045851">
    <property type="protein sequence ID" value="QGG95779.1"/>
    <property type="molecule type" value="Genomic_DNA"/>
</dbReference>
<feature type="chain" id="PRO_5038982833" evidence="2">
    <location>
        <begin position="32"/>
        <end position="498"/>
    </location>
</feature>
<accession>A0A5Q2RG25</accession>
<protein>
    <submittedName>
        <fullName evidence="3">Uncharacterized protein</fullName>
    </submittedName>
</protein>
<dbReference type="AlphaFoldDB" id="A0A5Q2RG25"/>
<evidence type="ECO:0000256" key="2">
    <source>
        <dbReference type="SAM" id="SignalP"/>
    </source>
</evidence>
<evidence type="ECO:0000256" key="1">
    <source>
        <dbReference type="SAM" id="MobiDB-lite"/>
    </source>
</evidence>
<dbReference type="RefSeq" id="WP_153759885.1">
    <property type="nucleotide sequence ID" value="NZ_CP045851.1"/>
</dbReference>
<dbReference type="KEGG" id="atq:GH723_12105"/>